<name>A0ABR7IJI1_9FIRM</name>
<organism evidence="5 6">
    <name type="scientific">Blautia difficilis</name>
    <dbReference type="NCBI Taxonomy" id="2763027"/>
    <lineage>
        <taxon>Bacteria</taxon>
        <taxon>Bacillati</taxon>
        <taxon>Bacillota</taxon>
        <taxon>Clostridia</taxon>
        <taxon>Lachnospirales</taxon>
        <taxon>Lachnospiraceae</taxon>
        <taxon>Blautia</taxon>
    </lineage>
</organism>
<evidence type="ECO:0000313" key="5">
    <source>
        <dbReference type="EMBL" id="MBC5780184.1"/>
    </source>
</evidence>
<evidence type="ECO:0000256" key="2">
    <source>
        <dbReference type="ARBA" id="ARBA00022676"/>
    </source>
</evidence>
<comment type="caution">
    <text evidence="5">The sequence shown here is derived from an EMBL/GenBank/DDBJ whole genome shotgun (WGS) entry which is preliminary data.</text>
</comment>
<dbReference type="PANTHER" id="PTHR43685:SF5">
    <property type="entry name" value="GLYCOSYLTRANSFERASE EPSE-RELATED"/>
    <property type="match status" value="1"/>
</dbReference>
<dbReference type="InterPro" id="IPR029044">
    <property type="entry name" value="Nucleotide-diphossugar_trans"/>
</dbReference>
<dbReference type="EMBL" id="JACOQG010000018">
    <property type="protein sequence ID" value="MBC5780184.1"/>
    <property type="molecule type" value="Genomic_DNA"/>
</dbReference>
<dbReference type="RefSeq" id="WP_186995145.1">
    <property type="nucleotide sequence ID" value="NZ_JACOQG010000018.1"/>
</dbReference>
<dbReference type="Proteomes" id="UP000649826">
    <property type="component" value="Unassembled WGS sequence"/>
</dbReference>
<evidence type="ECO:0000259" key="4">
    <source>
        <dbReference type="Pfam" id="PF00535"/>
    </source>
</evidence>
<dbReference type="InterPro" id="IPR001173">
    <property type="entry name" value="Glyco_trans_2-like"/>
</dbReference>
<dbReference type="SUPFAM" id="SSF53448">
    <property type="entry name" value="Nucleotide-diphospho-sugar transferases"/>
    <property type="match status" value="1"/>
</dbReference>
<dbReference type="Pfam" id="PF00535">
    <property type="entry name" value="Glycos_transf_2"/>
    <property type="match status" value="1"/>
</dbReference>
<gene>
    <name evidence="5" type="ORF">H8Z82_11090</name>
</gene>
<evidence type="ECO:0000313" key="6">
    <source>
        <dbReference type="Proteomes" id="UP000649826"/>
    </source>
</evidence>
<keyword evidence="2" id="KW-0328">Glycosyltransferase</keyword>
<keyword evidence="3" id="KW-0808">Transferase</keyword>
<dbReference type="Gene3D" id="3.90.550.10">
    <property type="entry name" value="Spore Coat Polysaccharide Biosynthesis Protein SpsA, Chain A"/>
    <property type="match status" value="1"/>
</dbReference>
<accession>A0ABR7IJI1</accession>
<reference evidence="5 6" key="1">
    <citation type="submission" date="2020-08" db="EMBL/GenBank/DDBJ databases">
        <title>Genome public.</title>
        <authorList>
            <person name="Liu C."/>
            <person name="Sun Q."/>
        </authorList>
    </citation>
    <scope>NUCLEOTIDE SEQUENCE [LARGE SCALE GENOMIC DNA]</scope>
    <source>
        <strain evidence="5 6">M29</strain>
    </source>
</reference>
<feature type="domain" description="Glycosyltransferase 2-like" evidence="4">
    <location>
        <begin position="5"/>
        <end position="159"/>
    </location>
</feature>
<protein>
    <submittedName>
        <fullName evidence="5">Glycosyltransferase</fullName>
    </submittedName>
</protein>
<evidence type="ECO:0000256" key="1">
    <source>
        <dbReference type="ARBA" id="ARBA00006739"/>
    </source>
</evidence>
<evidence type="ECO:0000256" key="3">
    <source>
        <dbReference type="ARBA" id="ARBA00022679"/>
    </source>
</evidence>
<sequence>MEKFSVLMTVYKSDNPEYFRISLNSVMDQTAVPDEVVLVKDGPVPATIQVVIDGVDAAHPNIIKQVQLEKNVGLGLALNEGLKECKYELIARMDSDDICLPERFEKQLKMFETNPKLDIVGCPVKEFVETPDNVVGKRDVPLDNVSIHKYARKRDPFNHPTVMYRKSKVMKYGPYGNYRKNQDTALWIELLSNECVAANIPEYLLMFRFDEGTYKKRKSWVNTKLLIDIRWHGFKIGFNSFFDFLMVAAMQLGVYIMPEGFQRFVYTKILRK</sequence>
<comment type="similarity">
    <text evidence="1">Belongs to the glycosyltransferase 2 family.</text>
</comment>
<dbReference type="InterPro" id="IPR050834">
    <property type="entry name" value="Glycosyltransf_2"/>
</dbReference>
<proteinExistence type="inferred from homology"/>
<keyword evidence="6" id="KW-1185">Reference proteome</keyword>
<dbReference type="PANTHER" id="PTHR43685">
    <property type="entry name" value="GLYCOSYLTRANSFERASE"/>
    <property type="match status" value="1"/>
</dbReference>